<reference evidence="2" key="2">
    <citation type="submission" date="2021-02" db="EMBL/GenBank/DDBJ databases">
        <authorList>
            <person name="Kimball J.A."/>
            <person name="Haas M.W."/>
            <person name="Macchietto M."/>
            <person name="Kono T."/>
            <person name="Duquette J."/>
            <person name="Shao M."/>
        </authorList>
    </citation>
    <scope>NUCLEOTIDE SEQUENCE</scope>
    <source>
        <tissue evidence="2">Fresh leaf tissue</tissue>
    </source>
</reference>
<dbReference type="AlphaFoldDB" id="A0A8J5VH31"/>
<reference evidence="2" key="1">
    <citation type="journal article" date="2021" name="bioRxiv">
        <title>Whole Genome Assembly and Annotation of Northern Wild Rice, Zizania palustris L., Supports a Whole Genome Duplication in the Zizania Genus.</title>
        <authorList>
            <person name="Haas M."/>
            <person name="Kono T."/>
            <person name="Macchietto M."/>
            <person name="Millas R."/>
            <person name="McGilp L."/>
            <person name="Shao M."/>
            <person name="Duquette J."/>
            <person name="Hirsch C.N."/>
            <person name="Kimball J."/>
        </authorList>
    </citation>
    <scope>NUCLEOTIDE SEQUENCE</scope>
    <source>
        <tissue evidence="2">Fresh leaf tissue</tissue>
    </source>
</reference>
<organism evidence="2 3">
    <name type="scientific">Zizania palustris</name>
    <name type="common">Northern wild rice</name>
    <dbReference type="NCBI Taxonomy" id="103762"/>
    <lineage>
        <taxon>Eukaryota</taxon>
        <taxon>Viridiplantae</taxon>
        <taxon>Streptophyta</taxon>
        <taxon>Embryophyta</taxon>
        <taxon>Tracheophyta</taxon>
        <taxon>Spermatophyta</taxon>
        <taxon>Magnoliopsida</taxon>
        <taxon>Liliopsida</taxon>
        <taxon>Poales</taxon>
        <taxon>Poaceae</taxon>
        <taxon>BOP clade</taxon>
        <taxon>Oryzoideae</taxon>
        <taxon>Oryzeae</taxon>
        <taxon>Zizaniinae</taxon>
        <taxon>Zizania</taxon>
    </lineage>
</organism>
<dbReference type="Proteomes" id="UP000729402">
    <property type="component" value="Unassembled WGS sequence"/>
</dbReference>
<evidence type="ECO:0000313" key="3">
    <source>
        <dbReference type="Proteomes" id="UP000729402"/>
    </source>
</evidence>
<feature type="region of interest" description="Disordered" evidence="1">
    <location>
        <begin position="1"/>
        <end position="22"/>
    </location>
</feature>
<proteinExistence type="predicted"/>
<gene>
    <name evidence="2" type="ORF">GUJ93_ZPchr0002g23351</name>
</gene>
<comment type="caution">
    <text evidence="2">The sequence shown here is derived from an EMBL/GenBank/DDBJ whole genome shotgun (WGS) entry which is preliminary data.</text>
</comment>
<name>A0A8J5VH31_ZIZPA</name>
<dbReference type="EMBL" id="JAAALK010000287">
    <property type="protein sequence ID" value="KAG8060106.1"/>
    <property type="molecule type" value="Genomic_DNA"/>
</dbReference>
<keyword evidence="3" id="KW-1185">Reference proteome</keyword>
<feature type="compositionally biased region" description="Low complexity" evidence="1">
    <location>
        <begin position="12"/>
        <end position="22"/>
    </location>
</feature>
<sequence length="127" mass="13552">MDTTVSAPRCMLPSTSRPSTPLSISLASSASEPATYNASIGKTLRPRSTVRSTRPTPPFCDIFANERRLCFLIFHGLPILNITVISMAATALATHDTPFAEPVKGATLQLFGFAEAISIRLTCGSHS</sequence>
<evidence type="ECO:0000313" key="2">
    <source>
        <dbReference type="EMBL" id="KAG8060106.1"/>
    </source>
</evidence>
<evidence type="ECO:0000256" key="1">
    <source>
        <dbReference type="SAM" id="MobiDB-lite"/>
    </source>
</evidence>
<protein>
    <submittedName>
        <fullName evidence="2">Uncharacterized protein</fullName>
    </submittedName>
</protein>
<accession>A0A8J5VH31</accession>